<dbReference type="Proteomes" id="UP001152795">
    <property type="component" value="Unassembled WGS sequence"/>
</dbReference>
<name>A0A7D9HW00_PARCT</name>
<gene>
    <name evidence="1" type="ORF">PACLA_8A057132</name>
</gene>
<reference evidence="1" key="1">
    <citation type="submission" date="2020-04" db="EMBL/GenBank/DDBJ databases">
        <authorList>
            <person name="Alioto T."/>
            <person name="Alioto T."/>
            <person name="Gomez Garrido J."/>
        </authorList>
    </citation>
    <scope>NUCLEOTIDE SEQUENCE</scope>
    <source>
        <strain evidence="1">A484AB</strain>
    </source>
</reference>
<dbReference type="EMBL" id="CACRXK020001609">
    <property type="protein sequence ID" value="CAB3990141.1"/>
    <property type="molecule type" value="Genomic_DNA"/>
</dbReference>
<dbReference type="AlphaFoldDB" id="A0A7D9HW00"/>
<evidence type="ECO:0000313" key="2">
    <source>
        <dbReference type="Proteomes" id="UP001152795"/>
    </source>
</evidence>
<protein>
    <submittedName>
        <fullName evidence="1">Uncharacterized protein</fullName>
    </submittedName>
</protein>
<proteinExistence type="predicted"/>
<evidence type="ECO:0000313" key="1">
    <source>
        <dbReference type="EMBL" id="CAB3990141.1"/>
    </source>
</evidence>
<organism evidence="1 2">
    <name type="scientific">Paramuricea clavata</name>
    <name type="common">Red gorgonian</name>
    <name type="synonym">Violescent sea-whip</name>
    <dbReference type="NCBI Taxonomy" id="317549"/>
    <lineage>
        <taxon>Eukaryota</taxon>
        <taxon>Metazoa</taxon>
        <taxon>Cnidaria</taxon>
        <taxon>Anthozoa</taxon>
        <taxon>Octocorallia</taxon>
        <taxon>Malacalcyonacea</taxon>
        <taxon>Plexauridae</taxon>
        <taxon>Paramuricea</taxon>
    </lineage>
</organism>
<keyword evidence="2" id="KW-1185">Reference proteome</keyword>
<accession>A0A7D9HW00</accession>
<comment type="caution">
    <text evidence="1">The sequence shown here is derived from an EMBL/GenBank/DDBJ whole genome shotgun (WGS) entry which is preliminary data.</text>
</comment>
<sequence length="157" mass="17984">MDLDLQLKKIEAIQEGKYTFQSTTGDNAGFKGVSLETFSSRKGYVSFDRKQFIQALIDNINARMINPNNEAVINQLEALIPDKWPTGECPPWSEGEKAITAICQRFHVPECGIIPAYRKYFNDPRRIPRIINEKLIQSILYIFPSVPPKRPERGSRK</sequence>